<reference evidence="5 6" key="1">
    <citation type="submission" date="2020-08" db="EMBL/GenBank/DDBJ databases">
        <title>Genomic Encyclopedia of Type Strains, Phase IV (KMG-IV): sequencing the most valuable type-strain genomes for metagenomic binning, comparative biology and taxonomic classification.</title>
        <authorList>
            <person name="Goeker M."/>
        </authorList>
    </citation>
    <scope>NUCLEOTIDE SEQUENCE [LARGE SCALE GENOMIC DNA]</scope>
    <source>
        <strain evidence="5 6">DSM 101806</strain>
    </source>
</reference>
<dbReference type="InterPro" id="IPR050204">
    <property type="entry name" value="AraC_XylS_family_regulators"/>
</dbReference>
<protein>
    <submittedName>
        <fullName evidence="5">AraC-like DNA-binding protein</fullName>
    </submittedName>
</protein>
<dbReference type="SMART" id="SM00342">
    <property type="entry name" value="HTH_ARAC"/>
    <property type="match status" value="1"/>
</dbReference>
<sequence>MDYAELPLPPSLDGLVAAVWTLEASEPGWVEHEATPDGCVELIHRPAGRSEWRRDQPEFFATGLSAHPIRFGFSGDARFTAIKLWPWAWHALGGPPCPGFADDWIAVAPDSPLADLLRDDPVANLTAALAGIEPPPLARAILASTSVAEIAAATGLPHRRLQRIFARELGLAPRTYLRLLRFRAALQDVQHGDDTLADTAAARGYADQAHMARDFRALAGLAPSGARVRARGPFL</sequence>
<gene>
    <name evidence="5" type="ORF">GGR46_004401</name>
</gene>
<dbReference type="Pfam" id="PF20240">
    <property type="entry name" value="DUF6597"/>
    <property type="match status" value="1"/>
</dbReference>
<dbReference type="GO" id="GO:0003700">
    <property type="term" value="F:DNA-binding transcription factor activity"/>
    <property type="evidence" value="ECO:0007669"/>
    <property type="project" value="InterPro"/>
</dbReference>
<dbReference type="PROSITE" id="PS01124">
    <property type="entry name" value="HTH_ARAC_FAMILY_2"/>
    <property type="match status" value="1"/>
</dbReference>
<dbReference type="PANTHER" id="PTHR46796:SF15">
    <property type="entry name" value="BLL1074 PROTEIN"/>
    <property type="match status" value="1"/>
</dbReference>
<proteinExistence type="predicted"/>
<keyword evidence="3" id="KW-0804">Transcription</keyword>
<dbReference type="InterPro" id="IPR018060">
    <property type="entry name" value="HTH_AraC"/>
</dbReference>
<evidence type="ECO:0000313" key="5">
    <source>
        <dbReference type="EMBL" id="MBB4100812.1"/>
    </source>
</evidence>
<evidence type="ECO:0000256" key="3">
    <source>
        <dbReference type="ARBA" id="ARBA00023163"/>
    </source>
</evidence>
<organism evidence="5 6">
    <name type="scientific">Sphingomonas kyeonggiensis</name>
    <dbReference type="NCBI Taxonomy" id="1268553"/>
    <lineage>
        <taxon>Bacteria</taxon>
        <taxon>Pseudomonadati</taxon>
        <taxon>Pseudomonadota</taxon>
        <taxon>Alphaproteobacteria</taxon>
        <taxon>Sphingomonadales</taxon>
        <taxon>Sphingomonadaceae</taxon>
        <taxon>Sphingomonas</taxon>
    </lineage>
</organism>
<dbReference type="Gene3D" id="1.10.10.60">
    <property type="entry name" value="Homeodomain-like"/>
    <property type="match status" value="1"/>
</dbReference>
<dbReference type="Pfam" id="PF12833">
    <property type="entry name" value="HTH_18"/>
    <property type="match status" value="1"/>
</dbReference>
<evidence type="ECO:0000256" key="1">
    <source>
        <dbReference type="ARBA" id="ARBA00023015"/>
    </source>
</evidence>
<name>A0A7W6JWF5_9SPHN</name>
<dbReference type="InterPro" id="IPR046532">
    <property type="entry name" value="DUF6597"/>
</dbReference>
<feature type="domain" description="HTH araC/xylS-type" evidence="4">
    <location>
        <begin position="146"/>
        <end position="229"/>
    </location>
</feature>
<dbReference type="InterPro" id="IPR009057">
    <property type="entry name" value="Homeodomain-like_sf"/>
</dbReference>
<dbReference type="EMBL" id="JACIEH010000004">
    <property type="protein sequence ID" value="MBB4100812.1"/>
    <property type="molecule type" value="Genomic_DNA"/>
</dbReference>
<accession>A0A7W6JWF5</accession>
<dbReference type="AlphaFoldDB" id="A0A7W6JWF5"/>
<dbReference type="Proteomes" id="UP000557392">
    <property type="component" value="Unassembled WGS sequence"/>
</dbReference>
<dbReference type="PANTHER" id="PTHR46796">
    <property type="entry name" value="HTH-TYPE TRANSCRIPTIONAL ACTIVATOR RHAS-RELATED"/>
    <property type="match status" value="1"/>
</dbReference>
<comment type="caution">
    <text evidence="5">The sequence shown here is derived from an EMBL/GenBank/DDBJ whole genome shotgun (WGS) entry which is preliminary data.</text>
</comment>
<dbReference type="SUPFAM" id="SSF46689">
    <property type="entry name" value="Homeodomain-like"/>
    <property type="match status" value="1"/>
</dbReference>
<evidence type="ECO:0000259" key="4">
    <source>
        <dbReference type="PROSITE" id="PS01124"/>
    </source>
</evidence>
<dbReference type="GO" id="GO:0043565">
    <property type="term" value="F:sequence-specific DNA binding"/>
    <property type="evidence" value="ECO:0007669"/>
    <property type="project" value="InterPro"/>
</dbReference>
<keyword evidence="2 5" id="KW-0238">DNA-binding</keyword>
<keyword evidence="6" id="KW-1185">Reference proteome</keyword>
<dbReference type="RefSeq" id="WP_184000181.1">
    <property type="nucleotide sequence ID" value="NZ_JACIEH010000004.1"/>
</dbReference>
<evidence type="ECO:0000256" key="2">
    <source>
        <dbReference type="ARBA" id="ARBA00023125"/>
    </source>
</evidence>
<evidence type="ECO:0000313" key="6">
    <source>
        <dbReference type="Proteomes" id="UP000557392"/>
    </source>
</evidence>
<keyword evidence="1" id="KW-0805">Transcription regulation</keyword>